<sequence>MDRVKEYIRRKSIERKGYRPLSPDPPSPPSREKARYWECPDEKASKSCCSSSTSSIIFFITATIMICASNGVPGYVQIRGFINIVTWQMVRSDRQWNWEEQIDIWKESDFFLAELFGLRPYEPDPEPEDWNCNVKNICKLYYSDFASICFFLISALLNYASIFALDGTVTINVGATGLRLQKLFQQPIVFNLNVTTTIFRLGNYMLYFHSTSCHWIKFVRCPRSTGSPLMSMRTPTGTITAGGGGKLPANCCKGGTVEHYVDKKNLYQSSSKDKKKKNR</sequence>
<dbReference type="Proteomes" id="UP000007755">
    <property type="component" value="Unassembled WGS sequence"/>
</dbReference>
<keyword evidence="2" id="KW-1133">Transmembrane helix</keyword>
<name>F4WS12_ACREC</name>
<evidence type="ECO:0000313" key="3">
    <source>
        <dbReference type="EMBL" id="EGI62991.1"/>
    </source>
</evidence>
<keyword evidence="2" id="KW-0812">Transmembrane</keyword>
<evidence type="ECO:0000256" key="2">
    <source>
        <dbReference type="SAM" id="Phobius"/>
    </source>
</evidence>
<gene>
    <name evidence="3" type="ORF">G5I_08621</name>
</gene>
<dbReference type="InParanoid" id="F4WS12"/>
<keyword evidence="2" id="KW-0472">Membrane</keyword>
<dbReference type="OrthoDB" id="10408888at2759"/>
<evidence type="ECO:0000256" key="1">
    <source>
        <dbReference type="SAM" id="MobiDB-lite"/>
    </source>
</evidence>
<protein>
    <submittedName>
        <fullName evidence="3">Uncharacterized protein</fullName>
    </submittedName>
</protein>
<feature type="region of interest" description="Disordered" evidence="1">
    <location>
        <begin position="1"/>
        <end position="35"/>
    </location>
</feature>
<keyword evidence="4" id="KW-1185">Reference proteome</keyword>
<organism evidence="4">
    <name type="scientific">Acromyrmex echinatior</name>
    <name type="common">Panamanian leafcutter ant</name>
    <name type="synonym">Acromyrmex octospinosus echinatior</name>
    <dbReference type="NCBI Taxonomy" id="103372"/>
    <lineage>
        <taxon>Eukaryota</taxon>
        <taxon>Metazoa</taxon>
        <taxon>Ecdysozoa</taxon>
        <taxon>Arthropoda</taxon>
        <taxon>Hexapoda</taxon>
        <taxon>Insecta</taxon>
        <taxon>Pterygota</taxon>
        <taxon>Neoptera</taxon>
        <taxon>Endopterygota</taxon>
        <taxon>Hymenoptera</taxon>
        <taxon>Apocrita</taxon>
        <taxon>Aculeata</taxon>
        <taxon>Formicoidea</taxon>
        <taxon>Formicidae</taxon>
        <taxon>Myrmicinae</taxon>
        <taxon>Acromyrmex</taxon>
    </lineage>
</organism>
<reference evidence="3" key="1">
    <citation type="submission" date="2011-02" db="EMBL/GenBank/DDBJ databases">
        <title>The genome of the leaf-cutting ant Acromyrmex echinatior suggests key adaptations to social evolution and fungus farming.</title>
        <authorList>
            <person name="Nygaard S."/>
            <person name="Zhang G."/>
        </authorList>
    </citation>
    <scope>NUCLEOTIDE SEQUENCE</scope>
</reference>
<evidence type="ECO:0000313" key="4">
    <source>
        <dbReference type="Proteomes" id="UP000007755"/>
    </source>
</evidence>
<accession>F4WS12</accession>
<dbReference type="AlphaFoldDB" id="F4WS12"/>
<proteinExistence type="predicted"/>
<feature type="transmembrane region" description="Helical" evidence="2">
    <location>
        <begin position="145"/>
        <end position="165"/>
    </location>
</feature>
<feature type="compositionally biased region" description="Basic and acidic residues" evidence="1">
    <location>
        <begin position="1"/>
        <end position="17"/>
    </location>
</feature>
<dbReference type="EMBL" id="GL888295">
    <property type="protein sequence ID" value="EGI62991.1"/>
    <property type="molecule type" value="Genomic_DNA"/>
</dbReference>